<dbReference type="GO" id="GO:0031390">
    <property type="term" value="C:Ctf18 RFC-like complex"/>
    <property type="evidence" value="ECO:0007669"/>
    <property type="project" value="InterPro"/>
</dbReference>
<evidence type="ECO:0000313" key="4">
    <source>
        <dbReference type="EMBL" id="KPI87580.1"/>
    </source>
</evidence>
<dbReference type="OMA" id="HLCPSVY"/>
<dbReference type="VEuPathDB" id="TriTrypDB:Lsey_0081_0080"/>
<keyword evidence="5" id="KW-1185">Reference proteome</keyword>
<dbReference type="PANTHER" id="PTHR13395">
    <property type="entry name" value="SISTER CHROMATID COHESION PROTEIN DCC1-RELATED"/>
    <property type="match status" value="1"/>
</dbReference>
<name>A0A0N1PC72_LEPSE</name>
<protein>
    <recommendedName>
        <fullName evidence="6">Sister chromatid cohesion protein DCC1</fullName>
    </recommendedName>
</protein>
<keyword evidence="2" id="KW-0235">DNA replication</keyword>
<keyword evidence="3" id="KW-0175">Coiled coil</keyword>
<evidence type="ECO:0000313" key="5">
    <source>
        <dbReference type="Proteomes" id="UP000038009"/>
    </source>
</evidence>
<organism evidence="4 5">
    <name type="scientific">Leptomonas seymouri</name>
    <dbReference type="NCBI Taxonomy" id="5684"/>
    <lineage>
        <taxon>Eukaryota</taxon>
        <taxon>Discoba</taxon>
        <taxon>Euglenozoa</taxon>
        <taxon>Kinetoplastea</taxon>
        <taxon>Metakinetoplastina</taxon>
        <taxon>Trypanosomatida</taxon>
        <taxon>Trypanosomatidae</taxon>
        <taxon>Leishmaniinae</taxon>
        <taxon>Leptomonas</taxon>
    </lineage>
</organism>
<evidence type="ECO:0000256" key="2">
    <source>
        <dbReference type="ARBA" id="ARBA00022705"/>
    </source>
</evidence>
<evidence type="ECO:0008006" key="6">
    <source>
        <dbReference type="Google" id="ProtNLM"/>
    </source>
</evidence>
<dbReference type="Proteomes" id="UP000038009">
    <property type="component" value="Unassembled WGS sequence"/>
</dbReference>
<proteinExistence type="inferred from homology"/>
<feature type="coiled-coil region" evidence="3">
    <location>
        <begin position="171"/>
        <end position="198"/>
    </location>
</feature>
<dbReference type="PANTHER" id="PTHR13395:SF6">
    <property type="entry name" value="SISTER CHROMATID COHESION PROTEIN DCC1"/>
    <property type="match status" value="1"/>
</dbReference>
<evidence type="ECO:0000256" key="1">
    <source>
        <dbReference type="ARBA" id="ARBA00007017"/>
    </source>
</evidence>
<dbReference type="GO" id="GO:0034088">
    <property type="term" value="P:maintenance of mitotic sister chromatid cohesion"/>
    <property type="evidence" value="ECO:0007669"/>
    <property type="project" value="TreeGrafter"/>
</dbReference>
<dbReference type="GO" id="GO:0000775">
    <property type="term" value="C:chromosome, centromeric region"/>
    <property type="evidence" value="ECO:0007669"/>
    <property type="project" value="TreeGrafter"/>
</dbReference>
<evidence type="ECO:0000256" key="3">
    <source>
        <dbReference type="SAM" id="Coils"/>
    </source>
</evidence>
<dbReference type="EMBL" id="LJSK01000081">
    <property type="protein sequence ID" value="KPI87580.1"/>
    <property type="molecule type" value="Genomic_DNA"/>
</dbReference>
<dbReference type="OrthoDB" id="276989at2759"/>
<comment type="similarity">
    <text evidence="1">Belongs to the DCC1 family.</text>
</comment>
<dbReference type="AlphaFoldDB" id="A0A0N1PC72"/>
<sequence>MNNIFIRSDFADRHEFRLLSIDDVWIKRFHEHSSAATSAAVERGWPCASPRKRARSADDTTVDPDADVSVVLIMKGEDQLCLYDETSTRSVRRVEYSNAMMLAKRRLNAEGAIAIQSSGADSSGASATTKPEEPLPLTRVREYNDDVVVASLSRMFDSHTANPQLNLVKVLSDSYLTIDELEEDEEEAEREKAMAAHRSSGRPSGYTFAELARRLYSSPAELAQLLQRIGALVHRGRVRLLHPSLVYEALEAVLTYFDAADPKEVSWQAARLHLCPSVYPDVVLRSLEAVYGASPASVDVANSEDVPLAGMVGLLNVPRVLAGLATGIFDTHAEVTRRSLSTGEVARGLPVEVFLEKWWDSIPSSLFGTAGVPSRNAAKAVELSLEILRGYAVVEPRLGAGGAASGTSNLLQGMLWWMPKDVLTNDFAARLRVLFELRPQRWNQQDLKAYMDVLLAPDQNFQHVMVRYAREYRIPGQAVQYAPLT</sequence>
<accession>A0A0N1PC72</accession>
<dbReference type="Pfam" id="PF09724">
    <property type="entry name" value="Dcc1"/>
    <property type="match status" value="1"/>
</dbReference>
<dbReference type="GO" id="GO:0000785">
    <property type="term" value="C:chromatin"/>
    <property type="evidence" value="ECO:0007669"/>
    <property type="project" value="TreeGrafter"/>
</dbReference>
<gene>
    <name evidence="4" type="ORF">ABL78_3331</name>
</gene>
<dbReference type="GO" id="GO:0006260">
    <property type="term" value="P:DNA replication"/>
    <property type="evidence" value="ECO:0007669"/>
    <property type="project" value="UniProtKB-KW"/>
</dbReference>
<reference evidence="4 5" key="1">
    <citation type="journal article" date="2015" name="PLoS Pathog.">
        <title>Leptomonas seymouri: Adaptations to the Dixenous Life Cycle Analyzed by Genome Sequencing, Transcriptome Profiling and Co-infection with Leishmania donovani.</title>
        <authorList>
            <person name="Kraeva N."/>
            <person name="Butenko A."/>
            <person name="Hlavacova J."/>
            <person name="Kostygov A."/>
            <person name="Myskova J."/>
            <person name="Grybchuk D."/>
            <person name="Lestinova T."/>
            <person name="Votypka J."/>
            <person name="Volf P."/>
            <person name="Opperdoes F."/>
            <person name="Flegontov P."/>
            <person name="Lukes J."/>
            <person name="Yurchenko V."/>
        </authorList>
    </citation>
    <scope>NUCLEOTIDE SEQUENCE [LARGE SCALE GENOMIC DNA]</scope>
    <source>
        <strain evidence="4 5">ATCC 30220</strain>
    </source>
</reference>
<dbReference type="InterPro" id="IPR019128">
    <property type="entry name" value="Dcc1"/>
</dbReference>
<comment type="caution">
    <text evidence="4">The sequence shown here is derived from an EMBL/GenBank/DDBJ whole genome shotgun (WGS) entry which is preliminary data.</text>
</comment>